<gene>
    <name evidence="1" type="ORF">UFOPK1773_01070</name>
</gene>
<evidence type="ECO:0000313" key="1">
    <source>
        <dbReference type="EMBL" id="CAB4595453.1"/>
    </source>
</evidence>
<organism evidence="1">
    <name type="scientific">freshwater metagenome</name>
    <dbReference type="NCBI Taxonomy" id="449393"/>
    <lineage>
        <taxon>unclassified sequences</taxon>
        <taxon>metagenomes</taxon>
        <taxon>ecological metagenomes</taxon>
    </lineage>
</organism>
<sequence>MAFSTVTTARSTPAQYPRGAARSTLLDMARSLLGRLVSPRVGNFCAIPGPGTRCF</sequence>
<dbReference type="EMBL" id="CAEZUA010000086">
    <property type="protein sequence ID" value="CAB4595453.1"/>
    <property type="molecule type" value="Genomic_DNA"/>
</dbReference>
<reference evidence="1" key="1">
    <citation type="submission" date="2020-05" db="EMBL/GenBank/DDBJ databases">
        <authorList>
            <person name="Chiriac C."/>
            <person name="Salcher M."/>
            <person name="Ghai R."/>
            <person name="Kavagutti S V."/>
        </authorList>
    </citation>
    <scope>NUCLEOTIDE SEQUENCE</scope>
</reference>
<dbReference type="AlphaFoldDB" id="A0A6J6G7S8"/>
<name>A0A6J6G7S8_9ZZZZ</name>
<protein>
    <submittedName>
        <fullName evidence="1">Unannotated protein</fullName>
    </submittedName>
</protein>
<proteinExistence type="predicted"/>
<accession>A0A6J6G7S8</accession>